<evidence type="ECO:0000313" key="1">
    <source>
        <dbReference type="EMBL" id="KAL5112395.1"/>
    </source>
</evidence>
<name>A0ABR4QS72_9CEST</name>
<accession>A0ABR4QS72</accession>
<organism evidence="1 2">
    <name type="scientific">Taenia crassiceps</name>
    <dbReference type="NCBI Taxonomy" id="6207"/>
    <lineage>
        <taxon>Eukaryota</taxon>
        <taxon>Metazoa</taxon>
        <taxon>Spiralia</taxon>
        <taxon>Lophotrochozoa</taxon>
        <taxon>Platyhelminthes</taxon>
        <taxon>Cestoda</taxon>
        <taxon>Eucestoda</taxon>
        <taxon>Cyclophyllidea</taxon>
        <taxon>Taeniidae</taxon>
        <taxon>Taenia</taxon>
    </lineage>
</organism>
<proteinExistence type="predicted"/>
<protein>
    <submittedName>
        <fullName evidence="1">Uncharacterized protein</fullName>
    </submittedName>
</protein>
<reference evidence="1 2" key="1">
    <citation type="journal article" date="2022" name="Front. Cell. Infect. Microbiol.">
        <title>The Genomes of Two Strains of Taenia crassiceps the Animal Model for the Study of Human Cysticercosis.</title>
        <authorList>
            <person name="Bobes R.J."/>
            <person name="Estrada K."/>
            <person name="Rios-Valencia D.G."/>
            <person name="Calderon-Gallegos A."/>
            <person name="de la Torre P."/>
            <person name="Carrero J.C."/>
            <person name="Sanchez-Flores A."/>
            <person name="Laclette J.P."/>
        </authorList>
    </citation>
    <scope>NUCLEOTIDE SEQUENCE [LARGE SCALE GENOMIC DNA]</scope>
    <source>
        <strain evidence="1">WFUcys</strain>
    </source>
</reference>
<comment type="caution">
    <text evidence="1">The sequence shown here is derived from an EMBL/GenBank/DDBJ whole genome shotgun (WGS) entry which is preliminary data.</text>
</comment>
<dbReference type="Proteomes" id="UP001651158">
    <property type="component" value="Unassembled WGS sequence"/>
</dbReference>
<dbReference type="EMBL" id="JAKROA010000001">
    <property type="protein sequence ID" value="KAL5112395.1"/>
    <property type="molecule type" value="Genomic_DNA"/>
</dbReference>
<gene>
    <name evidence="1" type="ORF">TcWFU_006818</name>
</gene>
<evidence type="ECO:0000313" key="2">
    <source>
        <dbReference type="Proteomes" id="UP001651158"/>
    </source>
</evidence>
<keyword evidence="2" id="KW-1185">Reference proteome</keyword>
<sequence length="96" mass="10598">MCSGKAVQEISPGIAALQWSLPLIISKIPTLRICGQSLSYKKPPRMGKYHDLCGTPESLTKHRVSLLPEYREAETININELKTTQQATKITGAMIC</sequence>